<dbReference type="AlphaFoldDB" id="A0AAJ0MR28"/>
<dbReference type="GeneID" id="87876672"/>
<name>A0AAJ0MR28_9PEZI</name>
<evidence type="ECO:0000313" key="1">
    <source>
        <dbReference type="EMBL" id="KAK3491067.1"/>
    </source>
</evidence>
<protein>
    <submittedName>
        <fullName evidence="1">Uncharacterized protein</fullName>
    </submittedName>
</protein>
<keyword evidence="2" id="KW-1185">Reference proteome</keyword>
<sequence>MRRSEQRRVRLRADDNIQLETSVMDKQVLPNFQLSPTAPSDRNGFVACVCIRLLHSSVKCCCCLVRPAERTNGAIGYCLARFTGRPPGLVGCHFQDSLGQEGSRQTRCQFEVASKIEIDLLPTDRSSCDGCCHPRVETLLLTNGHGGIPLRPSGCATKRRYAAVPWLELERLKTRTVALPDPENVKTVTYLPVCFCIPFSSILSRFACSDSKRRRTRHFSE</sequence>
<reference evidence="1 2" key="1">
    <citation type="journal article" date="2023" name="Mol. Phylogenet. Evol.">
        <title>Genome-scale phylogeny and comparative genomics of the fungal order Sordariales.</title>
        <authorList>
            <person name="Hensen N."/>
            <person name="Bonometti L."/>
            <person name="Westerberg I."/>
            <person name="Brannstrom I.O."/>
            <person name="Guillou S."/>
            <person name="Cros-Aarteil S."/>
            <person name="Calhoun S."/>
            <person name="Haridas S."/>
            <person name="Kuo A."/>
            <person name="Mondo S."/>
            <person name="Pangilinan J."/>
            <person name="Riley R."/>
            <person name="LaButti K."/>
            <person name="Andreopoulos B."/>
            <person name="Lipzen A."/>
            <person name="Chen C."/>
            <person name="Yan M."/>
            <person name="Daum C."/>
            <person name="Ng V."/>
            <person name="Clum A."/>
            <person name="Steindorff A."/>
            <person name="Ohm R.A."/>
            <person name="Martin F."/>
            <person name="Silar P."/>
            <person name="Natvig D.O."/>
            <person name="Lalanne C."/>
            <person name="Gautier V."/>
            <person name="Ament-Velasquez S.L."/>
            <person name="Kruys A."/>
            <person name="Hutchinson M.I."/>
            <person name="Powell A.J."/>
            <person name="Barry K."/>
            <person name="Miller A.N."/>
            <person name="Grigoriev I.V."/>
            <person name="Debuchy R."/>
            <person name="Gladieux P."/>
            <person name="Hiltunen Thoren M."/>
            <person name="Johannesson H."/>
        </authorList>
    </citation>
    <scope>NUCLEOTIDE SEQUENCE [LARGE SCALE GENOMIC DNA]</scope>
    <source>
        <strain evidence="1 2">FGSC 10403</strain>
    </source>
</reference>
<proteinExistence type="predicted"/>
<organism evidence="1 2">
    <name type="scientific">Neurospora hispaniola</name>
    <dbReference type="NCBI Taxonomy" id="588809"/>
    <lineage>
        <taxon>Eukaryota</taxon>
        <taxon>Fungi</taxon>
        <taxon>Dikarya</taxon>
        <taxon>Ascomycota</taxon>
        <taxon>Pezizomycotina</taxon>
        <taxon>Sordariomycetes</taxon>
        <taxon>Sordariomycetidae</taxon>
        <taxon>Sordariales</taxon>
        <taxon>Sordariaceae</taxon>
        <taxon>Neurospora</taxon>
    </lineage>
</organism>
<dbReference type="RefSeq" id="XP_062692250.1">
    <property type="nucleotide sequence ID" value="XM_062839050.1"/>
</dbReference>
<evidence type="ECO:0000313" key="2">
    <source>
        <dbReference type="Proteomes" id="UP001285908"/>
    </source>
</evidence>
<dbReference type="EMBL" id="JAULSX010000005">
    <property type="protein sequence ID" value="KAK3491067.1"/>
    <property type="molecule type" value="Genomic_DNA"/>
</dbReference>
<gene>
    <name evidence="1" type="ORF">B0T23DRAFT_405810</name>
</gene>
<comment type="caution">
    <text evidence="1">The sequence shown here is derived from an EMBL/GenBank/DDBJ whole genome shotgun (WGS) entry which is preliminary data.</text>
</comment>
<accession>A0AAJ0MR28</accession>
<dbReference type="Proteomes" id="UP001285908">
    <property type="component" value="Unassembled WGS sequence"/>
</dbReference>